<dbReference type="InterPro" id="IPR011701">
    <property type="entry name" value="MFS"/>
</dbReference>
<evidence type="ECO:0000256" key="5">
    <source>
        <dbReference type="SAM" id="Phobius"/>
    </source>
</evidence>
<dbReference type="GO" id="GO:0005886">
    <property type="term" value="C:plasma membrane"/>
    <property type="evidence" value="ECO:0007669"/>
    <property type="project" value="UniProtKB-SubCell"/>
</dbReference>
<evidence type="ECO:0000313" key="8">
    <source>
        <dbReference type="Proteomes" id="UP000547528"/>
    </source>
</evidence>
<dbReference type="AlphaFoldDB" id="A0A7W5TR78"/>
<dbReference type="Pfam" id="PF07690">
    <property type="entry name" value="MFS_1"/>
    <property type="match status" value="1"/>
</dbReference>
<dbReference type="PANTHER" id="PTHR23531">
    <property type="entry name" value="QUINOLENE RESISTANCE PROTEIN NORA"/>
    <property type="match status" value="1"/>
</dbReference>
<feature type="transmembrane region" description="Helical" evidence="5">
    <location>
        <begin position="29"/>
        <end position="53"/>
    </location>
</feature>
<organism evidence="7 8">
    <name type="scientific">Garicola koreensis</name>
    <dbReference type="NCBI Taxonomy" id="1262554"/>
    <lineage>
        <taxon>Bacteria</taxon>
        <taxon>Bacillati</taxon>
        <taxon>Actinomycetota</taxon>
        <taxon>Actinomycetes</taxon>
        <taxon>Micrococcales</taxon>
        <taxon>Micrococcaceae</taxon>
        <taxon>Garicola</taxon>
    </lineage>
</organism>
<dbReference type="InterPro" id="IPR052714">
    <property type="entry name" value="MFS_Exporter"/>
</dbReference>
<name>A0A7W5TR78_9MICC</name>
<sequence>MSRQIPPSRPDEPEGSDEGSPPKLISSHFLLAIGINLAFGMVFFMLITSMAVYAVTEFAVGQTAAGFAASAFVVGALLARIFAGKYVDLLGRRHTVALSLMMFVLCSLTYLVIEDYGMLIALRMVHGIAMGFGQTGLNAGVFSLIPRARRGEGAGYYMVANSLPQALGPLLGLQLSHVYGFNTVFIAAAVISALALALTGVVRLPEAPPRRQRLRHQLMLRPADIIERRALPIAMIVLLTSTAFASVMTFLDSFARREGMGNVASLYFLVFAAAVLLTRLFVGRIQDHFGDNAAVYPTMVIFVVSLGLLAWSPNQAVVLVSAVCAGFGHGSLMPVLQAIIASAVAAPRVSIGISTFFIFSDSGFGASPLLLGPLADASGYRLMFAVCAGLILSALVVYWLLHGRFDVKQGTARRRPR</sequence>
<evidence type="ECO:0000256" key="3">
    <source>
        <dbReference type="ARBA" id="ARBA00022989"/>
    </source>
</evidence>
<comment type="subcellular location">
    <subcellularLocation>
        <location evidence="1">Cell membrane</location>
        <topology evidence="1">Multi-pass membrane protein</topology>
    </subcellularLocation>
</comment>
<accession>A0A7W5TR78</accession>
<dbReference type="PROSITE" id="PS50850">
    <property type="entry name" value="MFS"/>
    <property type="match status" value="1"/>
</dbReference>
<dbReference type="Gene3D" id="1.20.1250.20">
    <property type="entry name" value="MFS general substrate transporter like domains"/>
    <property type="match status" value="1"/>
</dbReference>
<reference evidence="7 8" key="1">
    <citation type="submission" date="2020-08" db="EMBL/GenBank/DDBJ databases">
        <title>Sequencing the genomes of 1000 actinobacteria strains.</title>
        <authorList>
            <person name="Klenk H.-P."/>
        </authorList>
    </citation>
    <scope>NUCLEOTIDE SEQUENCE [LARGE SCALE GENOMIC DNA]</scope>
    <source>
        <strain evidence="7 8">DSM 28238</strain>
    </source>
</reference>
<dbReference type="InterPro" id="IPR036259">
    <property type="entry name" value="MFS_trans_sf"/>
</dbReference>
<gene>
    <name evidence="7" type="ORF">FHX47_001975</name>
</gene>
<evidence type="ECO:0000259" key="6">
    <source>
        <dbReference type="PROSITE" id="PS50850"/>
    </source>
</evidence>
<comment type="caution">
    <text evidence="7">The sequence shown here is derived from an EMBL/GenBank/DDBJ whole genome shotgun (WGS) entry which is preliminary data.</text>
</comment>
<dbReference type="InterPro" id="IPR005829">
    <property type="entry name" value="Sugar_transporter_CS"/>
</dbReference>
<dbReference type="Proteomes" id="UP000547528">
    <property type="component" value="Unassembled WGS sequence"/>
</dbReference>
<keyword evidence="4 5" id="KW-0472">Membrane</keyword>
<keyword evidence="2 5" id="KW-0812">Transmembrane</keyword>
<dbReference type="PANTHER" id="PTHR23531:SF1">
    <property type="entry name" value="QUINOLENE RESISTANCE PROTEIN NORA"/>
    <property type="match status" value="1"/>
</dbReference>
<dbReference type="GO" id="GO:0022857">
    <property type="term" value="F:transmembrane transporter activity"/>
    <property type="evidence" value="ECO:0007669"/>
    <property type="project" value="InterPro"/>
</dbReference>
<feature type="transmembrane region" description="Helical" evidence="5">
    <location>
        <begin position="95"/>
        <end position="113"/>
    </location>
</feature>
<feature type="domain" description="Major facilitator superfamily (MFS) profile" evidence="6">
    <location>
        <begin position="28"/>
        <end position="406"/>
    </location>
</feature>
<evidence type="ECO:0000256" key="1">
    <source>
        <dbReference type="ARBA" id="ARBA00004651"/>
    </source>
</evidence>
<feature type="transmembrane region" description="Helical" evidence="5">
    <location>
        <begin position="179"/>
        <end position="204"/>
    </location>
</feature>
<feature type="transmembrane region" description="Helical" evidence="5">
    <location>
        <begin position="263"/>
        <end position="282"/>
    </location>
</feature>
<feature type="transmembrane region" description="Helical" evidence="5">
    <location>
        <begin position="119"/>
        <end position="142"/>
    </location>
</feature>
<dbReference type="RefSeq" id="WP_183358748.1">
    <property type="nucleotide sequence ID" value="NZ_BAABKR010000001.1"/>
</dbReference>
<feature type="transmembrane region" description="Helical" evidence="5">
    <location>
        <begin position="154"/>
        <end position="173"/>
    </location>
</feature>
<dbReference type="InterPro" id="IPR020846">
    <property type="entry name" value="MFS_dom"/>
</dbReference>
<dbReference type="PROSITE" id="PS00216">
    <property type="entry name" value="SUGAR_TRANSPORT_1"/>
    <property type="match status" value="1"/>
</dbReference>
<dbReference type="EMBL" id="JACIBT010000015">
    <property type="protein sequence ID" value="MBB3668340.1"/>
    <property type="molecule type" value="Genomic_DNA"/>
</dbReference>
<feature type="transmembrane region" description="Helical" evidence="5">
    <location>
        <begin position="230"/>
        <end position="251"/>
    </location>
</feature>
<dbReference type="SUPFAM" id="SSF103473">
    <property type="entry name" value="MFS general substrate transporter"/>
    <property type="match status" value="1"/>
</dbReference>
<feature type="transmembrane region" description="Helical" evidence="5">
    <location>
        <begin position="317"/>
        <end position="339"/>
    </location>
</feature>
<feature type="transmembrane region" description="Helical" evidence="5">
    <location>
        <begin position="59"/>
        <end position="83"/>
    </location>
</feature>
<evidence type="ECO:0000313" key="7">
    <source>
        <dbReference type="EMBL" id="MBB3668340.1"/>
    </source>
</evidence>
<evidence type="ECO:0000256" key="4">
    <source>
        <dbReference type="ARBA" id="ARBA00023136"/>
    </source>
</evidence>
<keyword evidence="3 5" id="KW-1133">Transmembrane helix</keyword>
<dbReference type="CDD" id="cd17489">
    <property type="entry name" value="MFS_YfcJ_like"/>
    <property type="match status" value="1"/>
</dbReference>
<evidence type="ECO:0000256" key="2">
    <source>
        <dbReference type="ARBA" id="ARBA00022692"/>
    </source>
</evidence>
<feature type="transmembrane region" description="Helical" evidence="5">
    <location>
        <begin position="294"/>
        <end position="311"/>
    </location>
</feature>
<proteinExistence type="predicted"/>
<feature type="transmembrane region" description="Helical" evidence="5">
    <location>
        <begin position="382"/>
        <end position="401"/>
    </location>
</feature>
<keyword evidence="8" id="KW-1185">Reference proteome</keyword>
<protein>
    <submittedName>
        <fullName evidence="7">MFS family permease</fullName>
    </submittedName>
</protein>